<proteinExistence type="predicted"/>
<comment type="caution">
    <text evidence="1">The sequence shown here is derived from an EMBL/GenBank/DDBJ whole genome shotgun (WGS) entry which is preliminary data.</text>
</comment>
<reference evidence="1" key="1">
    <citation type="journal article" date="2014" name="Front. Microbiol.">
        <title>High frequency of phylogenetically diverse reductive dehalogenase-homologous genes in deep subseafloor sedimentary metagenomes.</title>
        <authorList>
            <person name="Kawai M."/>
            <person name="Futagami T."/>
            <person name="Toyoda A."/>
            <person name="Takaki Y."/>
            <person name="Nishi S."/>
            <person name="Hori S."/>
            <person name="Arai W."/>
            <person name="Tsubouchi T."/>
            <person name="Morono Y."/>
            <person name="Uchiyama I."/>
            <person name="Ito T."/>
            <person name="Fujiyama A."/>
            <person name="Inagaki F."/>
            <person name="Takami H."/>
        </authorList>
    </citation>
    <scope>NUCLEOTIDE SEQUENCE</scope>
    <source>
        <strain evidence="1">Expedition CK06-06</strain>
    </source>
</reference>
<dbReference type="AlphaFoldDB" id="X0SAI4"/>
<name>X0SAI4_9ZZZZ</name>
<protein>
    <submittedName>
        <fullName evidence="1">Uncharacterized protein</fullName>
    </submittedName>
</protein>
<evidence type="ECO:0000313" key="1">
    <source>
        <dbReference type="EMBL" id="GAF72942.1"/>
    </source>
</evidence>
<dbReference type="EMBL" id="BARS01009318">
    <property type="protein sequence ID" value="GAF72942.1"/>
    <property type="molecule type" value="Genomic_DNA"/>
</dbReference>
<gene>
    <name evidence="1" type="ORF">S01H1_17544</name>
</gene>
<feature type="non-terminal residue" evidence="1">
    <location>
        <position position="104"/>
    </location>
</feature>
<accession>X0SAI4</accession>
<sequence length="104" mass="11949">MMIENKPLYNRDLAELEGWFIFCVCVAGKSAKAVLPIVSAFLEPCADTVTPKEYVQILLHEMRLLDEMKAHKIGKYNDLHKFFCDFSRLPIDLETANVDELETI</sequence>
<organism evidence="1">
    <name type="scientific">marine sediment metagenome</name>
    <dbReference type="NCBI Taxonomy" id="412755"/>
    <lineage>
        <taxon>unclassified sequences</taxon>
        <taxon>metagenomes</taxon>
        <taxon>ecological metagenomes</taxon>
    </lineage>
</organism>